<dbReference type="EMBL" id="LXQA010861480">
    <property type="protein sequence ID" value="MCI74465.1"/>
    <property type="molecule type" value="Genomic_DNA"/>
</dbReference>
<proteinExistence type="predicted"/>
<name>A0A392URR8_9FABA</name>
<protein>
    <submittedName>
        <fullName evidence="1">Uncharacterized protein</fullName>
    </submittedName>
</protein>
<dbReference type="Proteomes" id="UP000265520">
    <property type="component" value="Unassembled WGS sequence"/>
</dbReference>
<reference evidence="1 2" key="1">
    <citation type="journal article" date="2018" name="Front. Plant Sci.">
        <title>Red Clover (Trifolium pratense) and Zigzag Clover (T. medium) - A Picture of Genomic Similarities and Differences.</title>
        <authorList>
            <person name="Dluhosova J."/>
            <person name="Istvanek J."/>
            <person name="Nedelnik J."/>
            <person name="Repkova J."/>
        </authorList>
    </citation>
    <scope>NUCLEOTIDE SEQUENCE [LARGE SCALE GENOMIC DNA]</scope>
    <source>
        <strain evidence="2">cv. 10/8</strain>
        <tissue evidence="1">Leaf</tissue>
    </source>
</reference>
<keyword evidence="2" id="KW-1185">Reference proteome</keyword>
<accession>A0A392URR8</accession>
<evidence type="ECO:0000313" key="1">
    <source>
        <dbReference type="EMBL" id="MCI74465.1"/>
    </source>
</evidence>
<sequence length="39" mass="4267">MSVILCALAVVKMVEMKSRAAVNAAIGDGRRRFCIVEEE</sequence>
<dbReference type="AlphaFoldDB" id="A0A392URR8"/>
<comment type="caution">
    <text evidence="1">The sequence shown here is derived from an EMBL/GenBank/DDBJ whole genome shotgun (WGS) entry which is preliminary data.</text>
</comment>
<evidence type="ECO:0000313" key="2">
    <source>
        <dbReference type="Proteomes" id="UP000265520"/>
    </source>
</evidence>
<organism evidence="1 2">
    <name type="scientific">Trifolium medium</name>
    <dbReference type="NCBI Taxonomy" id="97028"/>
    <lineage>
        <taxon>Eukaryota</taxon>
        <taxon>Viridiplantae</taxon>
        <taxon>Streptophyta</taxon>
        <taxon>Embryophyta</taxon>
        <taxon>Tracheophyta</taxon>
        <taxon>Spermatophyta</taxon>
        <taxon>Magnoliopsida</taxon>
        <taxon>eudicotyledons</taxon>
        <taxon>Gunneridae</taxon>
        <taxon>Pentapetalae</taxon>
        <taxon>rosids</taxon>
        <taxon>fabids</taxon>
        <taxon>Fabales</taxon>
        <taxon>Fabaceae</taxon>
        <taxon>Papilionoideae</taxon>
        <taxon>50 kb inversion clade</taxon>
        <taxon>NPAAA clade</taxon>
        <taxon>Hologalegina</taxon>
        <taxon>IRL clade</taxon>
        <taxon>Trifolieae</taxon>
        <taxon>Trifolium</taxon>
    </lineage>
</organism>